<proteinExistence type="inferred from homology"/>
<gene>
    <name evidence="8" type="ORF">A0J61_08497</name>
</gene>
<organism evidence="8 9">
    <name type="scientific">Choanephora cucurbitarum</name>
    <dbReference type="NCBI Taxonomy" id="101091"/>
    <lineage>
        <taxon>Eukaryota</taxon>
        <taxon>Fungi</taxon>
        <taxon>Fungi incertae sedis</taxon>
        <taxon>Mucoromycota</taxon>
        <taxon>Mucoromycotina</taxon>
        <taxon>Mucoromycetes</taxon>
        <taxon>Mucorales</taxon>
        <taxon>Mucorineae</taxon>
        <taxon>Choanephoraceae</taxon>
        <taxon>Choanephoroideae</taxon>
        <taxon>Choanephora</taxon>
    </lineage>
</organism>
<dbReference type="GO" id="GO:0005762">
    <property type="term" value="C:mitochondrial large ribosomal subunit"/>
    <property type="evidence" value="ECO:0007669"/>
    <property type="project" value="TreeGrafter"/>
</dbReference>
<keyword evidence="4" id="KW-0496">Mitochondrion</keyword>
<dbReference type="EMBL" id="LUGH01000660">
    <property type="protein sequence ID" value="OBZ83455.1"/>
    <property type="molecule type" value="Genomic_DNA"/>
</dbReference>
<dbReference type="InParanoid" id="A0A1C7N2S3"/>
<keyword evidence="3" id="KW-0689">Ribosomal protein</keyword>
<evidence type="ECO:0000256" key="2">
    <source>
        <dbReference type="ARBA" id="ARBA00008860"/>
    </source>
</evidence>
<sequence length="175" mass="20130">MIPSRRIFALASTRYIHTTRAMMAESDGLFGKINPWAKKEQTPVQPTTTEEETKVTFNVDYEDAEEIISWKRSDVLTDVDAIETTVKSVIQHHLPQATETSLPLDDLNIKFQILKDSMQQTGKEVPNYQLNQLKTTQDILEFFKGSFDQKELTVETFFEEHKDTLPSNLTFAARE</sequence>
<evidence type="ECO:0000313" key="8">
    <source>
        <dbReference type="EMBL" id="OBZ83455.1"/>
    </source>
</evidence>
<dbReference type="PANTHER" id="PTHR31542:SF1">
    <property type="entry name" value="LARGE RIBOSOMAL SUBUNIT PROTEIN ML50"/>
    <property type="match status" value="1"/>
</dbReference>
<comment type="similarity">
    <text evidence="2">Belongs to the mitochondrion-specific ribosomal protein mL50 family.</text>
</comment>
<comment type="caution">
    <text evidence="8">The sequence shown here is derived from an EMBL/GenBank/DDBJ whole genome shotgun (WGS) entry which is preliminary data.</text>
</comment>
<evidence type="ECO:0000256" key="5">
    <source>
        <dbReference type="ARBA" id="ARBA00023274"/>
    </source>
</evidence>
<dbReference type="Proteomes" id="UP000093000">
    <property type="component" value="Unassembled WGS sequence"/>
</dbReference>
<dbReference type="PANTHER" id="PTHR31542">
    <property type="entry name" value="39A RIBOSOMAL PROTEIN L50, MITOCHONDRIAL"/>
    <property type="match status" value="1"/>
</dbReference>
<comment type="subcellular location">
    <subcellularLocation>
        <location evidence="1">Mitochondrion</location>
    </subcellularLocation>
</comment>
<evidence type="ECO:0000256" key="6">
    <source>
        <dbReference type="ARBA" id="ARBA00035183"/>
    </source>
</evidence>
<keyword evidence="5" id="KW-0687">Ribonucleoprotein</keyword>
<accession>A0A1C7N2S3</accession>
<evidence type="ECO:0000256" key="4">
    <source>
        <dbReference type="ARBA" id="ARBA00023128"/>
    </source>
</evidence>
<evidence type="ECO:0000256" key="7">
    <source>
        <dbReference type="ARBA" id="ARBA00035398"/>
    </source>
</evidence>
<evidence type="ECO:0000256" key="3">
    <source>
        <dbReference type="ARBA" id="ARBA00022980"/>
    </source>
</evidence>
<evidence type="ECO:0000256" key="1">
    <source>
        <dbReference type="ARBA" id="ARBA00004173"/>
    </source>
</evidence>
<dbReference type="InterPro" id="IPR018305">
    <property type="entry name" value="Ribosomal_m50"/>
</dbReference>
<evidence type="ECO:0000313" key="9">
    <source>
        <dbReference type="Proteomes" id="UP000093000"/>
    </source>
</evidence>
<name>A0A1C7N2S3_9FUNG</name>
<dbReference type="OrthoDB" id="6220758at2759"/>
<dbReference type="Pfam" id="PF10501">
    <property type="entry name" value="Ribosomal_L50"/>
    <property type="match status" value="1"/>
</dbReference>
<dbReference type="Gene3D" id="1.10.1200.10">
    <property type="entry name" value="ACP-like"/>
    <property type="match status" value="1"/>
</dbReference>
<dbReference type="InterPro" id="IPR036736">
    <property type="entry name" value="ACP-like_sf"/>
</dbReference>
<dbReference type="AlphaFoldDB" id="A0A1C7N2S3"/>
<protein>
    <recommendedName>
        <fullName evidence="6">Large ribosomal subunit protein mL50</fullName>
    </recommendedName>
    <alternativeName>
        <fullName evidence="7">39S ribosomal protein L50, mitochondrial</fullName>
    </alternativeName>
</protein>
<keyword evidence="9" id="KW-1185">Reference proteome</keyword>
<reference evidence="8 9" key="1">
    <citation type="submission" date="2016-03" db="EMBL/GenBank/DDBJ databases">
        <title>Choanephora cucurbitarum.</title>
        <authorList>
            <person name="Min B."/>
            <person name="Park H."/>
            <person name="Park J.-H."/>
            <person name="Shin H.-D."/>
            <person name="Choi I.-G."/>
        </authorList>
    </citation>
    <scope>NUCLEOTIDE SEQUENCE [LARGE SCALE GENOMIC DNA]</scope>
    <source>
        <strain evidence="8 9">KUS-F28377</strain>
    </source>
</reference>